<dbReference type="Proteomes" id="UP000095287">
    <property type="component" value="Unplaced"/>
</dbReference>
<dbReference type="SUPFAM" id="SSF81321">
    <property type="entry name" value="Family A G protein-coupled receptor-like"/>
    <property type="match status" value="1"/>
</dbReference>
<keyword evidence="1" id="KW-0472">Membrane</keyword>
<feature type="transmembrane region" description="Helical" evidence="1">
    <location>
        <begin position="167"/>
        <end position="192"/>
    </location>
</feature>
<accession>A0A1I8AVU6</accession>
<organism evidence="2 3">
    <name type="scientific">Steinernema glaseri</name>
    <dbReference type="NCBI Taxonomy" id="37863"/>
    <lineage>
        <taxon>Eukaryota</taxon>
        <taxon>Metazoa</taxon>
        <taxon>Ecdysozoa</taxon>
        <taxon>Nematoda</taxon>
        <taxon>Chromadorea</taxon>
        <taxon>Rhabditida</taxon>
        <taxon>Tylenchina</taxon>
        <taxon>Panagrolaimomorpha</taxon>
        <taxon>Strongyloidoidea</taxon>
        <taxon>Steinernematidae</taxon>
        <taxon>Steinernema</taxon>
    </lineage>
</organism>
<dbReference type="WBParaSite" id="L893_g9437.t1">
    <property type="protein sequence ID" value="L893_g9437.t1"/>
    <property type="gene ID" value="L893_g9437"/>
</dbReference>
<feature type="transmembrane region" description="Helical" evidence="1">
    <location>
        <begin position="234"/>
        <end position="253"/>
    </location>
</feature>
<reference evidence="3" key="1">
    <citation type="submission" date="2016-11" db="UniProtKB">
        <authorList>
            <consortium name="WormBaseParasite"/>
        </authorList>
    </citation>
    <scope>IDENTIFICATION</scope>
</reference>
<proteinExistence type="predicted"/>
<dbReference type="InterPro" id="IPR019425">
    <property type="entry name" value="7TM_GPCR_serpentine_rcpt_Srt"/>
</dbReference>
<protein>
    <submittedName>
        <fullName evidence="3">G_PROTEIN_RECEP_F1_2 domain-containing protein</fullName>
    </submittedName>
</protein>
<keyword evidence="1" id="KW-0812">Transmembrane</keyword>
<sequence>MEFAELTTICISNWLLLLLCTAILDPMDLLLFHRDQYEQLYSCSYMNASEWAKEGSPNVPLGILYIVIGTTFISLYMLCIRVMCTKQLRQHSCLKIMIQIGITDMANLVANCVYTGYLTMIGAVFCTSPLQQYFAGSYIMFIWCTCSLTSVLLSLNRALELMFPKRMYFLFGGWRVYAWLIFPWIYGLYFGIYTPSPSFSTKVYAWFFDPYFGMDQLQIDRTYYSSPPHSYHNIGTSIVFSILYAIHFGTLWWKTRFSTSENMGKTRKRLFIQSFLISTINFSACVCYVLIEHIMPPKIIILIAHFLWICCNCGPVIIYLVVNKTIQAEFIRTFIPRNFHSRMIAPTSMTSPPEKSRAKSSTT</sequence>
<name>A0A1I8AVU6_9BILA</name>
<feature type="transmembrane region" description="Helical" evidence="1">
    <location>
        <begin position="63"/>
        <end position="84"/>
    </location>
</feature>
<dbReference type="Gene3D" id="1.20.1070.10">
    <property type="entry name" value="Rhodopsin 7-helix transmembrane proteins"/>
    <property type="match status" value="1"/>
</dbReference>
<keyword evidence="1" id="KW-1133">Transmembrane helix</keyword>
<evidence type="ECO:0000256" key="1">
    <source>
        <dbReference type="SAM" id="Phobius"/>
    </source>
</evidence>
<feature type="transmembrane region" description="Helical" evidence="1">
    <location>
        <begin position="7"/>
        <end position="24"/>
    </location>
</feature>
<evidence type="ECO:0000313" key="3">
    <source>
        <dbReference type="WBParaSite" id="L893_g9437.t1"/>
    </source>
</evidence>
<dbReference type="PANTHER" id="PTHR23021">
    <property type="entry name" value="SERPENTINE RECEPTOR, CLASS T"/>
    <property type="match status" value="1"/>
</dbReference>
<feature type="transmembrane region" description="Helical" evidence="1">
    <location>
        <begin position="137"/>
        <end position="155"/>
    </location>
</feature>
<evidence type="ECO:0000313" key="2">
    <source>
        <dbReference type="Proteomes" id="UP000095287"/>
    </source>
</evidence>
<keyword evidence="2" id="KW-1185">Reference proteome</keyword>
<dbReference type="AlphaFoldDB" id="A0A1I8AVU6"/>
<feature type="transmembrane region" description="Helical" evidence="1">
    <location>
        <begin position="105"/>
        <end position="125"/>
    </location>
</feature>
<feature type="transmembrane region" description="Helical" evidence="1">
    <location>
        <begin position="274"/>
        <end position="294"/>
    </location>
</feature>
<dbReference type="Pfam" id="PF10321">
    <property type="entry name" value="7TM_GPCR_Srt"/>
    <property type="match status" value="1"/>
</dbReference>
<feature type="transmembrane region" description="Helical" evidence="1">
    <location>
        <begin position="300"/>
        <end position="322"/>
    </location>
</feature>
<dbReference type="PANTHER" id="PTHR23021:SF28">
    <property type="entry name" value="SERPENTINE RECEPTOR, CLASS T-RELATED"/>
    <property type="match status" value="1"/>
</dbReference>